<protein>
    <submittedName>
        <fullName evidence="2">Uncharacterized protein</fullName>
    </submittedName>
</protein>
<reference evidence="2" key="1">
    <citation type="submission" date="2022-11" db="UniProtKB">
        <authorList>
            <consortium name="WormBaseParasite"/>
        </authorList>
    </citation>
    <scope>IDENTIFICATION</scope>
</reference>
<proteinExistence type="predicted"/>
<dbReference type="WBParaSite" id="JU765_v2.g8019.t1">
    <property type="protein sequence ID" value="JU765_v2.g8019.t1"/>
    <property type="gene ID" value="JU765_v2.g8019"/>
</dbReference>
<dbReference type="Proteomes" id="UP000887576">
    <property type="component" value="Unplaced"/>
</dbReference>
<accession>A0AC34RL62</accession>
<evidence type="ECO:0000313" key="2">
    <source>
        <dbReference type="WBParaSite" id="JU765_v2.g8019.t1"/>
    </source>
</evidence>
<name>A0AC34RL62_9BILA</name>
<evidence type="ECO:0000313" key="1">
    <source>
        <dbReference type="Proteomes" id="UP000887576"/>
    </source>
</evidence>
<sequence>MIVMLNIELSDGDKLVYVKLEKKRTIFELYEMLEQRIAKRINYFCVNALLDKQPTVYTDFDIILFALGIEKKEAYLILEDTQGKE</sequence>
<organism evidence="1 2">
    <name type="scientific">Panagrolaimus sp. JU765</name>
    <dbReference type="NCBI Taxonomy" id="591449"/>
    <lineage>
        <taxon>Eukaryota</taxon>
        <taxon>Metazoa</taxon>
        <taxon>Ecdysozoa</taxon>
        <taxon>Nematoda</taxon>
        <taxon>Chromadorea</taxon>
        <taxon>Rhabditida</taxon>
        <taxon>Tylenchina</taxon>
        <taxon>Panagrolaimomorpha</taxon>
        <taxon>Panagrolaimoidea</taxon>
        <taxon>Panagrolaimidae</taxon>
        <taxon>Panagrolaimus</taxon>
    </lineage>
</organism>